<gene>
    <name evidence="2" type="ORF">BSTOLATCC_MIC48116</name>
</gene>
<name>A0AAU9K0X2_9CILI</name>
<reference evidence="2" key="1">
    <citation type="submission" date="2021-09" db="EMBL/GenBank/DDBJ databases">
        <authorList>
            <consortium name="AG Swart"/>
            <person name="Singh M."/>
            <person name="Singh A."/>
            <person name="Seah K."/>
            <person name="Emmerich C."/>
        </authorList>
    </citation>
    <scope>NUCLEOTIDE SEQUENCE</scope>
    <source>
        <strain evidence="2">ATCC30299</strain>
    </source>
</reference>
<evidence type="ECO:0000256" key="1">
    <source>
        <dbReference type="SAM" id="MobiDB-lite"/>
    </source>
</evidence>
<keyword evidence="3" id="KW-1185">Reference proteome</keyword>
<comment type="caution">
    <text evidence="2">The sequence shown here is derived from an EMBL/GenBank/DDBJ whole genome shotgun (WGS) entry which is preliminary data.</text>
</comment>
<evidence type="ECO:0000313" key="2">
    <source>
        <dbReference type="EMBL" id="CAG9329292.1"/>
    </source>
</evidence>
<accession>A0AAU9K0X2</accession>
<organism evidence="2 3">
    <name type="scientific">Blepharisma stoltei</name>
    <dbReference type="NCBI Taxonomy" id="1481888"/>
    <lineage>
        <taxon>Eukaryota</taxon>
        <taxon>Sar</taxon>
        <taxon>Alveolata</taxon>
        <taxon>Ciliophora</taxon>
        <taxon>Postciliodesmatophora</taxon>
        <taxon>Heterotrichea</taxon>
        <taxon>Heterotrichida</taxon>
        <taxon>Blepharismidae</taxon>
        <taxon>Blepharisma</taxon>
    </lineage>
</organism>
<protein>
    <submittedName>
        <fullName evidence="2">Uncharacterized protein</fullName>
    </submittedName>
</protein>
<dbReference type="EMBL" id="CAJZBQ010000047">
    <property type="protein sequence ID" value="CAG9329292.1"/>
    <property type="molecule type" value="Genomic_DNA"/>
</dbReference>
<sequence length="208" mass="24644">MLYLGEIELEKTENKPSETVKPKPKRLSYSLKLEEFKQFSFQTNFFKQFDFKPGRPRRKQTLVFPKPKTPISLSIYDIDSKIKLKNRRSIENVVEPPKSKPESLPYDERVRIFQDFSKLRDLTNRNQYLKQEIMKYDNYFAIRQPSLNTCSSCPVLPSITSNSQTDFTSPKLWRRDTIQPSPSHSKKRVKTYDPTSKRPRKSISSYFM</sequence>
<feature type="region of interest" description="Disordered" evidence="1">
    <location>
        <begin position="163"/>
        <end position="208"/>
    </location>
</feature>
<evidence type="ECO:0000313" key="3">
    <source>
        <dbReference type="Proteomes" id="UP001162131"/>
    </source>
</evidence>
<dbReference type="AlphaFoldDB" id="A0AAU9K0X2"/>
<proteinExistence type="predicted"/>
<dbReference type="Proteomes" id="UP001162131">
    <property type="component" value="Unassembled WGS sequence"/>
</dbReference>